<reference evidence="2" key="1">
    <citation type="submission" date="2018-02" db="EMBL/GenBank/DDBJ databases">
        <authorList>
            <person name="Kim S.-K."/>
            <person name="Jung H.-I."/>
            <person name="Lee S.-W."/>
        </authorList>
    </citation>
    <scope>NUCLEOTIDE SEQUENCE</scope>
    <source>
        <strain evidence="2">SK3146</strain>
    </source>
</reference>
<evidence type="ECO:0000313" key="3">
    <source>
        <dbReference type="Proteomes" id="UP001057134"/>
    </source>
</evidence>
<sequence>MIKNLLILCGLLLILLVLWIAAGLWFTSVYGQAGFGGTLIIGFVTIPLALRLAVTKLFKAGGKTPDL</sequence>
<keyword evidence="1" id="KW-0472">Membrane</keyword>
<protein>
    <submittedName>
        <fullName evidence="2">Uncharacterized protein</fullName>
    </submittedName>
</protein>
<reference evidence="2" key="2">
    <citation type="journal article" date="2021" name="J Anim Sci Technol">
        <title>Complete genome sequence of Paenibacillus konkukensis sp. nov. SK3146 as a potential probiotic strain.</title>
        <authorList>
            <person name="Jung H.I."/>
            <person name="Park S."/>
            <person name="Niu K.M."/>
            <person name="Lee S.W."/>
            <person name="Kothari D."/>
            <person name="Yi K.J."/>
            <person name="Kim S.K."/>
        </authorList>
    </citation>
    <scope>NUCLEOTIDE SEQUENCE</scope>
    <source>
        <strain evidence="2">SK3146</strain>
    </source>
</reference>
<proteinExistence type="predicted"/>
<evidence type="ECO:0000313" key="2">
    <source>
        <dbReference type="EMBL" id="UQZ82557.1"/>
    </source>
</evidence>
<dbReference type="Proteomes" id="UP001057134">
    <property type="component" value="Chromosome"/>
</dbReference>
<name>A0ABY4RJB6_9BACL</name>
<keyword evidence="1" id="KW-1133">Transmembrane helix</keyword>
<accession>A0ABY4RJB6</accession>
<dbReference type="RefSeq" id="WP_249864683.1">
    <property type="nucleotide sequence ID" value="NZ_CP027059.1"/>
</dbReference>
<organism evidence="2 3">
    <name type="scientific">Paenibacillus konkukensis</name>
    <dbReference type="NCBI Taxonomy" id="2020716"/>
    <lineage>
        <taxon>Bacteria</taxon>
        <taxon>Bacillati</taxon>
        <taxon>Bacillota</taxon>
        <taxon>Bacilli</taxon>
        <taxon>Bacillales</taxon>
        <taxon>Paenibacillaceae</taxon>
        <taxon>Paenibacillus</taxon>
    </lineage>
</organism>
<dbReference type="EMBL" id="CP027059">
    <property type="protein sequence ID" value="UQZ82557.1"/>
    <property type="molecule type" value="Genomic_DNA"/>
</dbReference>
<feature type="transmembrane region" description="Helical" evidence="1">
    <location>
        <begin position="33"/>
        <end position="54"/>
    </location>
</feature>
<keyword evidence="1" id="KW-0812">Transmembrane</keyword>
<keyword evidence="3" id="KW-1185">Reference proteome</keyword>
<gene>
    <name evidence="2" type="ORF">SK3146_01714</name>
</gene>
<evidence type="ECO:0000256" key="1">
    <source>
        <dbReference type="SAM" id="Phobius"/>
    </source>
</evidence>